<dbReference type="AlphaFoldDB" id="A0A7S1FD91"/>
<dbReference type="PANTHER" id="PTHR31605:SF0">
    <property type="entry name" value="GLYCEROL-3-PHOSPHATE O-ACYLTRANSFERASE 1"/>
    <property type="match status" value="1"/>
</dbReference>
<reference evidence="3" key="1">
    <citation type="submission" date="2021-01" db="EMBL/GenBank/DDBJ databases">
        <authorList>
            <person name="Corre E."/>
            <person name="Pelletier E."/>
            <person name="Niang G."/>
            <person name="Scheremetjew M."/>
            <person name="Finn R."/>
            <person name="Kale V."/>
            <person name="Holt S."/>
            <person name="Cochrane G."/>
            <person name="Meng A."/>
            <person name="Brown T."/>
            <person name="Cohen L."/>
        </authorList>
    </citation>
    <scope>NUCLEOTIDE SEQUENCE</scope>
</reference>
<protein>
    <recommendedName>
        <fullName evidence="2">Phospholipid/glycerol acyltransferase domain-containing protein</fullName>
    </recommendedName>
</protein>
<dbReference type="GO" id="GO:0008654">
    <property type="term" value="P:phospholipid biosynthetic process"/>
    <property type="evidence" value="ECO:0007669"/>
    <property type="project" value="TreeGrafter"/>
</dbReference>
<accession>A0A7S1FD91</accession>
<feature type="transmembrane region" description="Helical" evidence="1">
    <location>
        <begin position="504"/>
        <end position="530"/>
    </location>
</feature>
<dbReference type="PANTHER" id="PTHR31605">
    <property type="entry name" value="GLYCEROL-3-PHOSPHATE O-ACYLTRANSFERASE 1"/>
    <property type="match status" value="1"/>
</dbReference>
<evidence type="ECO:0000256" key="1">
    <source>
        <dbReference type="SAM" id="Phobius"/>
    </source>
</evidence>
<feature type="domain" description="Phospholipid/glycerol acyltransferase" evidence="2">
    <location>
        <begin position="80"/>
        <end position="273"/>
    </location>
</feature>
<dbReference type="EMBL" id="HBFQ01046059">
    <property type="protein sequence ID" value="CAD8858407.1"/>
    <property type="molecule type" value="Transcribed_RNA"/>
</dbReference>
<dbReference type="GO" id="GO:0004366">
    <property type="term" value="F:glycerol-3-phosphate O-acyltransferase activity"/>
    <property type="evidence" value="ECO:0007669"/>
    <property type="project" value="TreeGrafter"/>
</dbReference>
<gene>
    <name evidence="3" type="ORF">NSCI0253_LOCUS32761</name>
</gene>
<feature type="transmembrane region" description="Helical" evidence="1">
    <location>
        <begin position="12"/>
        <end position="39"/>
    </location>
</feature>
<dbReference type="SUPFAM" id="SSF69593">
    <property type="entry name" value="Glycerol-3-phosphate (1)-acyltransferase"/>
    <property type="match status" value="2"/>
</dbReference>
<dbReference type="Pfam" id="PF01553">
    <property type="entry name" value="Acyltransferase"/>
    <property type="match status" value="2"/>
</dbReference>
<dbReference type="InterPro" id="IPR052744">
    <property type="entry name" value="GPAT/DAPAT"/>
</dbReference>
<keyword evidence="1" id="KW-1133">Transmembrane helix</keyword>
<name>A0A7S1FD91_NOCSC</name>
<keyword evidence="1" id="KW-0472">Membrane</keyword>
<evidence type="ECO:0000313" key="3">
    <source>
        <dbReference type="EMBL" id="CAD8858407.1"/>
    </source>
</evidence>
<feature type="transmembrane region" description="Helical" evidence="1">
    <location>
        <begin position="454"/>
        <end position="483"/>
    </location>
</feature>
<dbReference type="SMART" id="SM00563">
    <property type="entry name" value="PlsC"/>
    <property type="match status" value="1"/>
</dbReference>
<feature type="transmembrane region" description="Helical" evidence="1">
    <location>
        <begin position="536"/>
        <end position="553"/>
    </location>
</feature>
<dbReference type="GO" id="GO:0016287">
    <property type="term" value="F:glycerone-phosphate O-acyltransferase activity"/>
    <property type="evidence" value="ECO:0007669"/>
    <property type="project" value="TreeGrafter"/>
</dbReference>
<dbReference type="InterPro" id="IPR002123">
    <property type="entry name" value="Plipid/glycerol_acylTrfase"/>
</dbReference>
<proteinExistence type="predicted"/>
<organism evidence="3">
    <name type="scientific">Noctiluca scintillans</name>
    <name type="common">Sea sparkle</name>
    <name type="synonym">Red tide dinoflagellate</name>
    <dbReference type="NCBI Taxonomy" id="2966"/>
    <lineage>
        <taxon>Eukaryota</taxon>
        <taxon>Sar</taxon>
        <taxon>Alveolata</taxon>
        <taxon>Dinophyceae</taxon>
        <taxon>Noctilucales</taxon>
        <taxon>Noctilucaceae</taxon>
        <taxon>Noctiluca</taxon>
    </lineage>
</organism>
<evidence type="ECO:0000259" key="2">
    <source>
        <dbReference type="SMART" id="SM00563"/>
    </source>
</evidence>
<keyword evidence="1" id="KW-0812">Transmembrane</keyword>
<dbReference type="CDD" id="cd07992">
    <property type="entry name" value="LPLAT_AAK14816-like"/>
    <property type="match status" value="1"/>
</dbReference>
<sequence length="641" mass="71057">MLAEDHLNPVKLLCSYLFGFVSERLVTLLAALILLGIMVDQSDHVIYHSLRTFLRCTVNNIFFRSIEIIGMENLPEQGPAILTGNHSNQFVDAMVLIANCHRPISFLMAKKSFDRMVIGECAKAMRAIPVVRPQDIVSKGKGVVFTDGTDMLRGEGTAFNTQVFAGDSLKVCGRALRVKDVTSATQITLSGPAEASEAGAEYTIVPRVDHQAMFSSVLQGFNEGKCLGIFPEGGSHDQTDLLPLKAGVAHFVLEAFQENHMRVPVIPVGLNYFKGHKFRGRVVVEFGPPVDLSDDLCNEYLTDKKGTTEKVLAKVTTAMRSVIVPAPDYATLQLIYLSRRLWTEDGRKLEAREAMDLNRRFALGVRMIQKAGGFDDVSGKEERQRRTSEVAREAAAAAASEKRDETFTKEELGKLHHMQKSLGSYQKSLKRLGLHDHQVSLLQWRTSADMVAKFLYVLLMVALGAIPFTVFNLPAIAVARVLATREQEKALKGSTVKIAARDVVLSYKILVSILVVPILYVCWALCLILFSGFSFTTITLLVLASPLFSYFGVKASEQGVRAFKDIVPFFKGLAHSREQAQLPLARRLLQKEVRDCVKMMGPRLGDIYYSDKVDWDEAEKRTIVSSQSDPVLHKGQDADGN</sequence>